<feature type="signal peptide" evidence="1">
    <location>
        <begin position="1"/>
        <end position="22"/>
    </location>
</feature>
<reference evidence="3 4" key="1">
    <citation type="submission" date="2019-11" db="EMBL/GenBank/DDBJ databases">
        <title>Type strains purchased from KCTC, JCM and DSMZ.</title>
        <authorList>
            <person name="Lu H."/>
        </authorList>
    </citation>
    <scope>NUCLEOTIDE SEQUENCE [LARGE SCALE GENOMIC DNA]</scope>
    <source>
        <strain evidence="3 4">DSM 103461</strain>
    </source>
</reference>
<dbReference type="Proteomes" id="UP000735592">
    <property type="component" value="Unassembled WGS sequence"/>
</dbReference>
<keyword evidence="4" id="KW-1185">Reference proteome</keyword>
<feature type="chain" id="PRO_5046678071" evidence="1">
    <location>
        <begin position="23"/>
        <end position="189"/>
    </location>
</feature>
<dbReference type="InterPro" id="IPR013424">
    <property type="entry name" value="Ice-binding_C"/>
</dbReference>
<organism evidence="3 4">
    <name type="scientific">Pseudoduganella danionis</name>
    <dbReference type="NCBI Taxonomy" id="1890295"/>
    <lineage>
        <taxon>Bacteria</taxon>
        <taxon>Pseudomonadati</taxon>
        <taxon>Pseudomonadota</taxon>
        <taxon>Betaproteobacteria</taxon>
        <taxon>Burkholderiales</taxon>
        <taxon>Oxalobacteraceae</taxon>
        <taxon>Telluria group</taxon>
        <taxon>Pseudoduganella</taxon>
    </lineage>
</organism>
<gene>
    <name evidence="3" type="ORF">GM655_12125</name>
</gene>
<comment type="caution">
    <text evidence="3">The sequence shown here is derived from an EMBL/GenBank/DDBJ whole genome shotgun (WGS) entry which is preliminary data.</text>
</comment>
<evidence type="ECO:0000313" key="3">
    <source>
        <dbReference type="EMBL" id="MTW33572.1"/>
    </source>
</evidence>
<protein>
    <submittedName>
        <fullName evidence="3">PEP-CTERM sorting domain-containing protein</fullName>
    </submittedName>
</protein>
<name>A0ABW9SN15_9BURK</name>
<evidence type="ECO:0000259" key="2">
    <source>
        <dbReference type="Pfam" id="PF07589"/>
    </source>
</evidence>
<evidence type="ECO:0000256" key="1">
    <source>
        <dbReference type="SAM" id="SignalP"/>
    </source>
</evidence>
<dbReference type="NCBIfam" id="TIGR02595">
    <property type="entry name" value="PEP_CTERM"/>
    <property type="match status" value="1"/>
</dbReference>
<dbReference type="EMBL" id="WNKW01000003">
    <property type="protein sequence ID" value="MTW33572.1"/>
    <property type="molecule type" value="Genomic_DNA"/>
</dbReference>
<dbReference type="Pfam" id="PF07589">
    <property type="entry name" value="PEP-CTERM"/>
    <property type="match status" value="1"/>
</dbReference>
<feature type="domain" description="Ice-binding protein C-terminal" evidence="2">
    <location>
        <begin position="162"/>
        <end position="185"/>
    </location>
</feature>
<dbReference type="RefSeq" id="WP_155434955.1">
    <property type="nucleotide sequence ID" value="NZ_JBHLXK010000005.1"/>
</dbReference>
<accession>A0ABW9SN15</accession>
<sequence>MKIVRYLMSLLAVALMSANASAATEQFHLTYKFSPLSAPSVWIPEPWTIQADFTGTRDGDLIRKVKFTRLTVAGELLNKFGVASLAGDFGEGVLSFSGKSNDIIVYGLGPIVSFDFYSYTVNPSTIGTTFVEAGLYYTDDKHPPGGIWMHDRNVNGSWAISAVPEPASYAMLMLGLGVVALRARKHTAV</sequence>
<proteinExistence type="predicted"/>
<keyword evidence="1" id="KW-0732">Signal</keyword>
<evidence type="ECO:0000313" key="4">
    <source>
        <dbReference type="Proteomes" id="UP000735592"/>
    </source>
</evidence>